<keyword evidence="2" id="KW-0732">Signal</keyword>
<feature type="transmembrane region" description="Helical" evidence="1">
    <location>
        <begin position="310"/>
        <end position="337"/>
    </location>
</feature>
<reference evidence="4" key="1">
    <citation type="journal article" date="2020" name="Pest Manag.">
        <title>The cys-loop ligand-gated ion channel gene superfamilies of the cockroaches Blattella germanica and Periplaneta americana.</title>
        <authorList>
            <person name="Jones A.K."/>
            <person name="Goven D."/>
            <person name="Froger J.A."/>
            <person name="Bantz A."/>
            <person name="Raymond V."/>
        </authorList>
    </citation>
    <scope>NUCLEOTIDE SEQUENCE</scope>
</reference>
<dbReference type="Gene3D" id="1.20.58.390">
    <property type="entry name" value="Neurotransmitter-gated ion-channel transmembrane domain"/>
    <property type="match status" value="1"/>
</dbReference>
<feature type="signal peptide" evidence="2">
    <location>
        <begin position="1"/>
        <end position="19"/>
    </location>
</feature>
<dbReference type="InterPro" id="IPR038050">
    <property type="entry name" value="Neuro_actylchol_rec"/>
</dbReference>
<evidence type="ECO:0000256" key="1">
    <source>
        <dbReference type="SAM" id="Phobius"/>
    </source>
</evidence>
<dbReference type="PANTHER" id="PTHR18945">
    <property type="entry name" value="NEUROTRANSMITTER GATED ION CHANNEL"/>
    <property type="match status" value="1"/>
</dbReference>
<feature type="domain" description="Neurotransmitter-gated ion-channel ligand-binding" evidence="3">
    <location>
        <begin position="34"/>
        <end position="238"/>
    </location>
</feature>
<keyword evidence="1" id="KW-1133">Transmembrane helix</keyword>
<proteinExistence type="evidence at transcript level"/>
<dbReference type="Pfam" id="PF02931">
    <property type="entry name" value="Neur_chan_LBD"/>
    <property type="match status" value="1"/>
</dbReference>
<evidence type="ECO:0000259" key="3">
    <source>
        <dbReference type="Pfam" id="PF02931"/>
    </source>
</evidence>
<dbReference type="InterPro" id="IPR036734">
    <property type="entry name" value="Neur_chan_lig-bd_sf"/>
</dbReference>
<feature type="chain" id="PRO_5031264619" evidence="2">
    <location>
        <begin position="20"/>
        <end position="430"/>
    </location>
</feature>
<dbReference type="InterPro" id="IPR006202">
    <property type="entry name" value="Neur_chan_lig-bd"/>
</dbReference>
<dbReference type="GO" id="GO:0005230">
    <property type="term" value="F:extracellular ligand-gated monoatomic ion channel activity"/>
    <property type="evidence" value="ECO:0007669"/>
    <property type="project" value="InterPro"/>
</dbReference>
<keyword evidence="4" id="KW-0675">Receptor</keyword>
<keyword evidence="1" id="KW-0812">Transmembrane</keyword>
<organism evidence="4">
    <name type="scientific">Blattella germanica</name>
    <name type="common">German cockroach</name>
    <name type="synonym">Blatta germanica</name>
    <dbReference type="NCBI Taxonomy" id="6973"/>
    <lineage>
        <taxon>Eukaryota</taxon>
        <taxon>Metazoa</taxon>
        <taxon>Ecdysozoa</taxon>
        <taxon>Arthropoda</taxon>
        <taxon>Hexapoda</taxon>
        <taxon>Insecta</taxon>
        <taxon>Pterygota</taxon>
        <taxon>Neoptera</taxon>
        <taxon>Polyneoptera</taxon>
        <taxon>Dictyoptera</taxon>
        <taxon>Blattodea</taxon>
        <taxon>Blaberoidea</taxon>
        <taxon>Blattellidae</taxon>
        <taxon>Blattella</taxon>
    </lineage>
</organism>
<dbReference type="CDD" id="cd18989">
    <property type="entry name" value="LGIC_ECD_cation"/>
    <property type="match status" value="1"/>
</dbReference>
<dbReference type="SUPFAM" id="SSF63712">
    <property type="entry name" value="Nicotinic receptor ligand binding domain-like"/>
    <property type="match status" value="1"/>
</dbReference>
<dbReference type="InterPro" id="IPR006201">
    <property type="entry name" value="Neur_channel"/>
</dbReference>
<feature type="transmembrane region" description="Helical" evidence="1">
    <location>
        <begin position="246"/>
        <end position="264"/>
    </location>
</feature>
<keyword evidence="1" id="KW-0472">Membrane</keyword>
<feature type="transmembrane region" description="Helical" evidence="1">
    <location>
        <begin position="399"/>
        <end position="417"/>
    </location>
</feature>
<sequence length="430" mass="49227">MNQLLLILLSLYSYKVIFADNCEVTPTAKTASLRLKENLLECGYDKTVRPVIYHGNQTTVTISMKLRKLTHDPYICSVIIHCWMIWEWKDEHLHWNPSDYEGVNTLNIASDEIWVPEIAQLSLSSYWEVERRIPYGTCEVGSTGIVRCTSDSVYYSICNAELTYWPYDSLNCSLLLGAWMQEGEEITIQITDNNVDLHEYEADHHWILDSATVTRHLEKYEVNSTIPWIQYSFFIRRHASLYEATVVLPGILFSILVLTTFWILPEGSNRINLCCVAVICHYLQLQYVGWTLGGEGEKCPLVVLFYRDSLLLNCLAIFFAIVSRTLVSTTAAVPAWVSKYTGWILSWRFGQILLLTEMSPEIAATADEDGKEEGTGLVAATKTKPSSNWKIFVKLIDRISFVFCLLLYIFMLSSLTLETKIYSMYGLKNK</sequence>
<dbReference type="EMBL" id="MW267919">
    <property type="protein sequence ID" value="QQH14672.1"/>
    <property type="molecule type" value="mRNA"/>
</dbReference>
<evidence type="ECO:0000313" key="4">
    <source>
        <dbReference type="EMBL" id="QQH14672.1"/>
    </source>
</evidence>
<accession>A0A7T5Y195</accession>
<feature type="transmembrane region" description="Helical" evidence="1">
    <location>
        <begin position="271"/>
        <end position="290"/>
    </location>
</feature>
<evidence type="ECO:0000256" key="2">
    <source>
        <dbReference type="SAM" id="SignalP"/>
    </source>
</evidence>
<protein>
    <submittedName>
        <fullName evidence="4">Nicotinic acetylcholine receptor beta 6 subunit</fullName>
    </submittedName>
</protein>
<dbReference type="GO" id="GO:0004888">
    <property type="term" value="F:transmembrane signaling receptor activity"/>
    <property type="evidence" value="ECO:0007669"/>
    <property type="project" value="InterPro"/>
</dbReference>
<name>A0A7T5Y195_BLAGE</name>
<dbReference type="Gene3D" id="2.70.170.10">
    <property type="entry name" value="Neurotransmitter-gated ion-channel ligand-binding domain"/>
    <property type="match status" value="1"/>
</dbReference>
<dbReference type="AlphaFoldDB" id="A0A7T5Y195"/>
<dbReference type="GO" id="GO:0016020">
    <property type="term" value="C:membrane"/>
    <property type="evidence" value="ECO:0007669"/>
    <property type="project" value="InterPro"/>
</dbReference>
<dbReference type="FunFam" id="2.70.170.10:FF:000028">
    <property type="entry name" value="AcetylCholine Receptor"/>
    <property type="match status" value="1"/>
</dbReference>